<proteinExistence type="predicted"/>
<keyword evidence="3" id="KW-1185">Reference proteome</keyword>
<gene>
    <name evidence="2" type="primary">Proteasome</name>
    <name evidence="2" type="ORF">EHP00_45</name>
</gene>
<dbReference type="Gene3D" id="3.60.20.10">
    <property type="entry name" value="Glutamine Phosphoribosylpyrophosphate, subunit 1, domain 1"/>
    <property type="match status" value="1"/>
</dbReference>
<dbReference type="InterPro" id="IPR029055">
    <property type="entry name" value="Ntn_hydrolases_N"/>
</dbReference>
<dbReference type="GO" id="GO:0005839">
    <property type="term" value="C:proteasome core complex"/>
    <property type="evidence" value="ECO:0007669"/>
    <property type="project" value="InterPro"/>
</dbReference>
<dbReference type="EMBL" id="MNPJ01000019">
    <property type="protein sequence ID" value="OQS54539.1"/>
    <property type="molecule type" value="Genomic_DNA"/>
</dbReference>
<dbReference type="InterPro" id="IPR001353">
    <property type="entry name" value="Proteasome_sua/b"/>
</dbReference>
<dbReference type="Pfam" id="PF00227">
    <property type="entry name" value="Proteasome"/>
    <property type="match status" value="1"/>
</dbReference>
<dbReference type="STRING" id="646526.A0A1W0E5S9"/>
<dbReference type="AlphaFoldDB" id="A0A1W0E5S9"/>
<reference evidence="2 3" key="1">
    <citation type="journal article" date="2017" name="Environ. Microbiol.">
        <title>Decay of the glycolytic pathway and adaptation to intranuclear parasitism within Enterocytozoonidae microsporidia.</title>
        <authorList>
            <person name="Wiredu Boakye D."/>
            <person name="Jaroenlak P."/>
            <person name="Prachumwat A."/>
            <person name="Williams T.A."/>
            <person name="Bateman K.S."/>
            <person name="Itsathitphaisarn O."/>
            <person name="Sritunyalucksana K."/>
            <person name="Paszkiewicz K.H."/>
            <person name="Moore K.A."/>
            <person name="Stentiford G.D."/>
            <person name="Williams B.A."/>
        </authorList>
    </citation>
    <scope>NUCLEOTIDE SEQUENCE [LARGE SCALE GENOMIC DNA]</scope>
    <source>
        <strain evidence="2 3">TH1</strain>
    </source>
</reference>
<name>A0A1W0E5S9_9MICR</name>
<evidence type="ECO:0000256" key="1">
    <source>
        <dbReference type="ARBA" id="ARBA00022942"/>
    </source>
</evidence>
<comment type="caution">
    <text evidence="2">The sequence shown here is derived from an EMBL/GenBank/DDBJ whole genome shotgun (WGS) entry which is preliminary data.</text>
</comment>
<accession>A0A1W0E5S9</accession>
<organism evidence="2 3">
    <name type="scientific">Ecytonucleospora hepatopenaei</name>
    <dbReference type="NCBI Taxonomy" id="646526"/>
    <lineage>
        <taxon>Eukaryota</taxon>
        <taxon>Fungi</taxon>
        <taxon>Fungi incertae sedis</taxon>
        <taxon>Microsporidia</taxon>
        <taxon>Enterocytozoonidae</taxon>
        <taxon>Ecytonucleospora</taxon>
    </lineage>
</organism>
<evidence type="ECO:0000313" key="3">
    <source>
        <dbReference type="Proteomes" id="UP000192758"/>
    </source>
</evidence>
<dbReference type="SMR" id="A0A1W0E5S9"/>
<dbReference type="Proteomes" id="UP000192758">
    <property type="component" value="Unassembled WGS sequence"/>
</dbReference>
<dbReference type="SUPFAM" id="SSF56235">
    <property type="entry name" value="N-terminal nucleophile aminohydrolases (Ntn hydrolases)"/>
    <property type="match status" value="1"/>
</dbReference>
<protein>
    <submittedName>
        <fullName evidence="2">Proteasome</fullName>
    </submittedName>
</protein>
<dbReference type="VEuPathDB" id="MicrosporidiaDB:EHP00_45"/>
<dbReference type="GO" id="GO:0051603">
    <property type="term" value="P:proteolysis involved in protein catabolic process"/>
    <property type="evidence" value="ECO:0007669"/>
    <property type="project" value="InterPro"/>
</dbReference>
<keyword evidence="1 2" id="KW-0647">Proteasome</keyword>
<sequence length="239" mass="27233">MSSVYEKYYHIFQTNGTIAQVEYAFNALASCPQIISVTNGTEVVFVHKKVPKAKLQEEEVEFIYKISDNICIGITGEHGDVLFIVNKAIEMISELDYKYGLCVGPNIFVKEFASKMQNYIQTSDKRLKIFSMHVFGIIKPYKKDEYVKLYYTDLSAIEQEMYACASGEDTSKMTSYLEKTFDRRADVNNLVINATQALLESIGREAEHTEIGIYVFSSNGLEKLSPERIEKCLQDISEL</sequence>
<dbReference type="InterPro" id="IPR050115">
    <property type="entry name" value="Proteasome_alpha"/>
</dbReference>
<evidence type="ECO:0000313" key="2">
    <source>
        <dbReference type="EMBL" id="OQS54539.1"/>
    </source>
</evidence>
<dbReference type="OrthoDB" id="431557at2759"/>
<dbReference type="PANTHER" id="PTHR11599">
    <property type="entry name" value="PROTEASOME SUBUNIT ALPHA/BETA"/>
    <property type="match status" value="1"/>
</dbReference>